<evidence type="ECO:0000313" key="1">
    <source>
        <dbReference type="EMBL" id="NOJ39498.1"/>
    </source>
</evidence>
<comment type="caution">
    <text evidence="1">The sequence shown here is derived from an EMBL/GenBank/DDBJ whole genome shotgun (WGS) entry which is preliminary data.</text>
</comment>
<reference evidence="1 2" key="1">
    <citation type="submission" date="2020-03" db="EMBL/GenBank/DDBJ databases">
        <title>Bradyrhizobium diversity isolated from nodules of Indigofera sp.</title>
        <authorList>
            <person name="Klepa M."/>
            <person name="Helene L."/>
            <person name="Hungria M."/>
        </authorList>
    </citation>
    <scope>NUCLEOTIDE SEQUENCE [LARGE SCALE GENOMIC DNA]</scope>
    <source>
        <strain evidence="1 2">WSM 1791</strain>
    </source>
</reference>
<dbReference type="RefSeq" id="WP_171578786.1">
    <property type="nucleotide sequence ID" value="NZ_JAAVLX010000003.1"/>
</dbReference>
<name>A0A7Y4GPC4_9BRAD</name>
<keyword evidence="2" id="KW-1185">Reference proteome</keyword>
<evidence type="ECO:0000313" key="2">
    <source>
        <dbReference type="Proteomes" id="UP000544122"/>
    </source>
</evidence>
<dbReference type="AlphaFoldDB" id="A0A7Y4GPC4"/>
<protein>
    <submittedName>
        <fullName evidence="1">Uncharacterized protein</fullName>
    </submittedName>
</protein>
<proteinExistence type="predicted"/>
<accession>A0A7Y4GPC4</accession>
<dbReference type="Proteomes" id="UP000544122">
    <property type="component" value="Unassembled WGS sequence"/>
</dbReference>
<dbReference type="EMBL" id="JAAVLX010000003">
    <property type="protein sequence ID" value="NOJ39498.1"/>
    <property type="molecule type" value="Genomic_DNA"/>
</dbReference>
<sequence length="60" mass="6665">MTKDIIAIGAGMLVVWFGVWSFRASHENVSPAKTEAARTLADDPALKLISEQSPYMRTER</sequence>
<gene>
    <name evidence="1" type="ORF">HCN58_07765</name>
</gene>
<organism evidence="1 2">
    <name type="scientific">Bradyrhizobium australiense</name>
    <dbReference type="NCBI Taxonomy" id="2721161"/>
    <lineage>
        <taxon>Bacteria</taxon>
        <taxon>Pseudomonadati</taxon>
        <taxon>Pseudomonadota</taxon>
        <taxon>Alphaproteobacteria</taxon>
        <taxon>Hyphomicrobiales</taxon>
        <taxon>Nitrobacteraceae</taxon>
        <taxon>Bradyrhizobium</taxon>
    </lineage>
</organism>